<evidence type="ECO:0000256" key="2">
    <source>
        <dbReference type="ARBA" id="ARBA00023125"/>
    </source>
</evidence>
<reference evidence="5 6" key="1">
    <citation type="journal article" date="2015" name="Stand. Genomic Sci.">
        <title>Genomic Encyclopedia of Bacterial and Archaeal Type Strains, Phase III: the genomes of soil and plant-associated and newly described type strains.</title>
        <authorList>
            <person name="Whitman W.B."/>
            <person name="Woyke T."/>
            <person name="Klenk H.P."/>
            <person name="Zhou Y."/>
            <person name="Lilburn T.G."/>
            <person name="Beck B.J."/>
            <person name="De Vos P."/>
            <person name="Vandamme P."/>
            <person name="Eisen J.A."/>
            <person name="Garrity G."/>
            <person name="Hugenholtz P."/>
            <person name="Kyrpides N.C."/>
        </authorList>
    </citation>
    <scope>NUCLEOTIDE SEQUENCE [LARGE SCALE GENOMIC DNA]</scope>
    <source>
        <strain evidence="5 6">CGMCC 1.10116</strain>
    </source>
</reference>
<gene>
    <name evidence="5" type="ORF">IQ10_01175</name>
</gene>
<feature type="DNA-binding region" description="H-T-H motif" evidence="3">
    <location>
        <begin position="33"/>
        <end position="52"/>
    </location>
</feature>
<evidence type="ECO:0000313" key="5">
    <source>
        <dbReference type="EMBL" id="TWI57846.1"/>
    </source>
</evidence>
<dbReference type="Pfam" id="PF00440">
    <property type="entry name" value="TetR_N"/>
    <property type="match status" value="1"/>
</dbReference>
<keyword evidence="2 3" id="KW-0238">DNA-binding</keyword>
<dbReference type="AlphaFoldDB" id="A0A562QP57"/>
<keyword evidence="6" id="KW-1185">Reference proteome</keyword>
<dbReference type="SUPFAM" id="SSF48498">
    <property type="entry name" value="Tetracyclin repressor-like, C-terminal domain"/>
    <property type="match status" value="1"/>
</dbReference>
<dbReference type="PROSITE" id="PS50977">
    <property type="entry name" value="HTH_TETR_2"/>
    <property type="match status" value="1"/>
</dbReference>
<organism evidence="5 6">
    <name type="scientific">Halalkalibacter nanhaiisediminis</name>
    <dbReference type="NCBI Taxonomy" id="688079"/>
    <lineage>
        <taxon>Bacteria</taxon>
        <taxon>Bacillati</taxon>
        <taxon>Bacillota</taxon>
        <taxon>Bacilli</taxon>
        <taxon>Bacillales</taxon>
        <taxon>Bacillaceae</taxon>
        <taxon>Halalkalibacter</taxon>
    </lineage>
</organism>
<name>A0A562QP57_9BACI</name>
<dbReference type="GO" id="GO:0003677">
    <property type="term" value="F:DNA binding"/>
    <property type="evidence" value="ECO:0007669"/>
    <property type="project" value="UniProtKB-UniRule"/>
</dbReference>
<dbReference type="InterPro" id="IPR050624">
    <property type="entry name" value="HTH-type_Tx_Regulator"/>
</dbReference>
<protein>
    <submittedName>
        <fullName evidence="5">TetR family transcriptional regulator</fullName>
    </submittedName>
</protein>
<keyword evidence="1" id="KW-0678">Repressor</keyword>
<feature type="domain" description="HTH tetR-type" evidence="4">
    <location>
        <begin position="10"/>
        <end position="70"/>
    </location>
</feature>
<dbReference type="InterPro" id="IPR036271">
    <property type="entry name" value="Tet_transcr_reg_TetR-rel_C_sf"/>
</dbReference>
<dbReference type="OrthoDB" id="9815924at2"/>
<dbReference type="SUPFAM" id="SSF46689">
    <property type="entry name" value="Homeodomain-like"/>
    <property type="match status" value="1"/>
</dbReference>
<dbReference type="RefSeq" id="WP_144449541.1">
    <property type="nucleotide sequence ID" value="NZ_VLKZ01000003.1"/>
</dbReference>
<evidence type="ECO:0000256" key="3">
    <source>
        <dbReference type="PROSITE-ProRule" id="PRU00335"/>
    </source>
</evidence>
<sequence>MSPRRKAENELTKEHILEAAKELFAESGYHQVSMRALARKLECSHGALYYHYDNKASLFTALIEKGFSMLNERLDDIVADQTKTNQEKLLKIFKGFLQFGIDYPHHYEMMFQLKDDDLRHTVQASYESFQKFGVAVQSLVSTSLSQKEIWSCLVSLHGFVSYFIREGQSSAELEKMIDHHAEFLARALR</sequence>
<evidence type="ECO:0000256" key="1">
    <source>
        <dbReference type="ARBA" id="ARBA00022491"/>
    </source>
</evidence>
<evidence type="ECO:0000313" key="6">
    <source>
        <dbReference type="Proteomes" id="UP000315711"/>
    </source>
</evidence>
<evidence type="ECO:0000259" key="4">
    <source>
        <dbReference type="PROSITE" id="PS50977"/>
    </source>
</evidence>
<dbReference type="Gene3D" id="1.10.357.10">
    <property type="entry name" value="Tetracycline Repressor, domain 2"/>
    <property type="match status" value="1"/>
</dbReference>
<accession>A0A562QP57</accession>
<comment type="caution">
    <text evidence="5">The sequence shown here is derived from an EMBL/GenBank/DDBJ whole genome shotgun (WGS) entry which is preliminary data.</text>
</comment>
<dbReference type="PANTHER" id="PTHR43479:SF11">
    <property type="entry name" value="ACREF_ENVCD OPERON REPRESSOR-RELATED"/>
    <property type="match status" value="1"/>
</dbReference>
<proteinExistence type="predicted"/>
<dbReference type="InterPro" id="IPR001647">
    <property type="entry name" value="HTH_TetR"/>
</dbReference>
<dbReference type="PRINTS" id="PR00455">
    <property type="entry name" value="HTHTETR"/>
</dbReference>
<dbReference type="Proteomes" id="UP000315711">
    <property type="component" value="Unassembled WGS sequence"/>
</dbReference>
<dbReference type="PANTHER" id="PTHR43479">
    <property type="entry name" value="ACREF/ENVCD OPERON REPRESSOR-RELATED"/>
    <property type="match status" value="1"/>
</dbReference>
<dbReference type="EMBL" id="VLKZ01000003">
    <property type="protein sequence ID" value="TWI57846.1"/>
    <property type="molecule type" value="Genomic_DNA"/>
</dbReference>
<dbReference type="InterPro" id="IPR009057">
    <property type="entry name" value="Homeodomain-like_sf"/>
</dbReference>